<gene>
    <name evidence="1" type="ORF">DEO72_LG11g1175</name>
</gene>
<protein>
    <submittedName>
        <fullName evidence="1">Uncharacterized protein</fullName>
    </submittedName>
</protein>
<dbReference type="EMBL" id="CP039355">
    <property type="protein sequence ID" value="QCE14177.1"/>
    <property type="molecule type" value="Genomic_DNA"/>
</dbReference>
<dbReference type="InterPro" id="IPR012677">
    <property type="entry name" value="Nucleotide-bd_a/b_plait_sf"/>
</dbReference>
<dbReference type="AlphaFoldDB" id="A0A4D6NQW5"/>
<dbReference type="GO" id="GO:0003676">
    <property type="term" value="F:nucleic acid binding"/>
    <property type="evidence" value="ECO:0007669"/>
    <property type="project" value="InterPro"/>
</dbReference>
<accession>A0A4D6NQW5</accession>
<dbReference type="Gene3D" id="3.30.70.330">
    <property type="match status" value="1"/>
</dbReference>
<sequence>MHFSVNIKPRMCQMAFAHLEFNHVACVNKALHLDESELGGYRLTVEKEKPQREN</sequence>
<dbReference type="InterPro" id="IPR035979">
    <property type="entry name" value="RBD_domain_sf"/>
</dbReference>
<dbReference type="SUPFAM" id="SSF54928">
    <property type="entry name" value="RNA-binding domain, RBD"/>
    <property type="match status" value="1"/>
</dbReference>
<proteinExistence type="predicted"/>
<dbReference type="Proteomes" id="UP000501690">
    <property type="component" value="Linkage Group LG11"/>
</dbReference>
<organism evidence="1 2">
    <name type="scientific">Vigna unguiculata</name>
    <name type="common">Cowpea</name>
    <dbReference type="NCBI Taxonomy" id="3917"/>
    <lineage>
        <taxon>Eukaryota</taxon>
        <taxon>Viridiplantae</taxon>
        <taxon>Streptophyta</taxon>
        <taxon>Embryophyta</taxon>
        <taxon>Tracheophyta</taxon>
        <taxon>Spermatophyta</taxon>
        <taxon>Magnoliopsida</taxon>
        <taxon>eudicotyledons</taxon>
        <taxon>Gunneridae</taxon>
        <taxon>Pentapetalae</taxon>
        <taxon>rosids</taxon>
        <taxon>fabids</taxon>
        <taxon>Fabales</taxon>
        <taxon>Fabaceae</taxon>
        <taxon>Papilionoideae</taxon>
        <taxon>50 kb inversion clade</taxon>
        <taxon>NPAAA clade</taxon>
        <taxon>indigoferoid/millettioid clade</taxon>
        <taxon>Phaseoleae</taxon>
        <taxon>Vigna</taxon>
    </lineage>
</organism>
<reference evidence="1 2" key="1">
    <citation type="submission" date="2019-04" db="EMBL/GenBank/DDBJ databases">
        <title>An improved genome assembly and genetic linkage map for asparagus bean, Vigna unguiculata ssp. sesquipedialis.</title>
        <authorList>
            <person name="Xia Q."/>
            <person name="Zhang R."/>
            <person name="Dong Y."/>
        </authorList>
    </citation>
    <scope>NUCLEOTIDE SEQUENCE [LARGE SCALE GENOMIC DNA]</scope>
    <source>
        <tissue evidence="1">Leaf</tissue>
    </source>
</reference>
<name>A0A4D6NQW5_VIGUN</name>
<keyword evidence="2" id="KW-1185">Reference proteome</keyword>
<evidence type="ECO:0000313" key="1">
    <source>
        <dbReference type="EMBL" id="QCE14177.1"/>
    </source>
</evidence>
<evidence type="ECO:0000313" key="2">
    <source>
        <dbReference type="Proteomes" id="UP000501690"/>
    </source>
</evidence>